<dbReference type="Proteomes" id="UP000441925">
    <property type="component" value="Unassembled WGS sequence"/>
</dbReference>
<dbReference type="PANTHER" id="PTHR34294">
    <property type="entry name" value="TRANSCRIPTIONAL REGULATOR-RELATED"/>
    <property type="match status" value="1"/>
</dbReference>
<evidence type="ECO:0000256" key="4">
    <source>
        <dbReference type="ARBA" id="ARBA00023163"/>
    </source>
</evidence>
<protein>
    <submittedName>
        <fullName evidence="6">Winged helix-turn-helix transcriptional regulator</fullName>
    </submittedName>
</protein>
<evidence type="ECO:0000313" key="6">
    <source>
        <dbReference type="EMBL" id="MSS77743.1"/>
    </source>
</evidence>
<evidence type="ECO:0000313" key="7">
    <source>
        <dbReference type="Proteomes" id="UP000441925"/>
    </source>
</evidence>
<organism evidence="6 7">
    <name type="scientific">Anaerococcus porci</name>
    <dbReference type="NCBI Taxonomy" id="2652269"/>
    <lineage>
        <taxon>Bacteria</taxon>
        <taxon>Bacillati</taxon>
        <taxon>Bacillota</taxon>
        <taxon>Tissierellia</taxon>
        <taxon>Tissierellales</taxon>
        <taxon>Peptoniphilaceae</taxon>
        <taxon>Anaerococcus</taxon>
    </lineage>
</organism>
<accession>A0A6N7VUK6</accession>
<feature type="domain" description="Sugar-binding" evidence="5">
    <location>
        <begin position="57"/>
        <end position="307"/>
    </location>
</feature>
<dbReference type="GO" id="GO:0003677">
    <property type="term" value="F:DNA binding"/>
    <property type="evidence" value="ECO:0007669"/>
    <property type="project" value="UniProtKB-KW"/>
</dbReference>
<dbReference type="EMBL" id="VULQ01000004">
    <property type="protein sequence ID" value="MSS77743.1"/>
    <property type="molecule type" value="Genomic_DNA"/>
</dbReference>
<reference evidence="6 7" key="1">
    <citation type="submission" date="2019-08" db="EMBL/GenBank/DDBJ databases">
        <title>In-depth cultivation of the pig gut microbiome towards novel bacterial diversity and tailored functional studies.</title>
        <authorList>
            <person name="Wylensek D."/>
            <person name="Hitch T.C.A."/>
            <person name="Clavel T."/>
        </authorList>
    </citation>
    <scope>NUCLEOTIDE SEQUENCE [LARGE SCALE GENOMIC DNA]</scope>
    <source>
        <strain evidence="6 7">WCA-380-WT-2B</strain>
    </source>
</reference>
<evidence type="ECO:0000256" key="2">
    <source>
        <dbReference type="ARBA" id="ARBA00023015"/>
    </source>
</evidence>
<dbReference type="SUPFAM" id="SSF100950">
    <property type="entry name" value="NagB/RpiA/CoA transferase-like"/>
    <property type="match status" value="1"/>
</dbReference>
<keyword evidence="4" id="KW-0804">Transcription</keyword>
<dbReference type="Pfam" id="PF13412">
    <property type="entry name" value="HTH_24"/>
    <property type="match status" value="1"/>
</dbReference>
<dbReference type="InterPro" id="IPR051054">
    <property type="entry name" value="SorC_transcr_regulators"/>
</dbReference>
<evidence type="ECO:0000259" key="5">
    <source>
        <dbReference type="Pfam" id="PF04198"/>
    </source>
</evidence>
<gene>
    <name evidence="6" type="ORF">FYJ26_04845</name>
</gene>
<keyword evidence="2" id="KW-0805">Transcription regulation</keyword>
<sequence length="307" mass="34269">MKQRLDLLVDVASMFYENDITQTEISKKLKISRPTVAALLQEAKKQGIVRISIVNQNTNSVKIQEEIKLKYNVKEVIVSSSNSMNPKLDVGILCAEYIENRSNENLKIGIGFGTTVNSFIKSANYIKTNFKSIVPIMGGVELENEALHSNLLCFTLSQKYRCKRSFFYAPVKAENQSQKQMLMDSKFVNKAIDNAKSVDIAIVGVGNPLKSSTYLKLDYIKKKDLNILNKNSAVGDIVTTFFDSNTKPIKTPLTDNFIGLNINDLKEIPEVVVLASGIEKLDAIKALIMNDVADTFIIDYDIAKNLL</sequence>
<dbReference type="Gene3D" id="1.10.10.60">
    <property type="entry name" value="Homeodomain-like"/>
    <property type="match status" value="1"/>
</dbReference>
<comment type="similarity">
    <text evidence="1">Belongs to the SorC transcriptional regulatory family.</text>
</comment>
<proteinExistence type="inferred from homology"/>
<evidence type="ECO:0000256" key="3">
    <source>
        <dbReference type="ARBA" id="ARBA00023125"/>
    </source>
</evidence>
<dbReference type="RefSeq" id="WP_154540196.1">
    <property type="nucleotide sequence ID" value="NZ_VULQ01000004.1"/>
</dbReference>
<dbReference type="InterPro" id="IPR037171">
    <property type="entry name" value="NagB/RpiA_transferase-like"/>
</dbReference>
<evidence type="ECO:0000256" key="1">
    <source>
        <dbReference type="ARBA" id="ARBA00010466"/>
    </source>
</evidence>
<keyword evidence="7" id="KW-1185">Reference proteome</keyword>
<dbReference type="Pfam" id="PF04198">
    <property type="entry name" value="Sugar-bind"/>
    <property type="match status" value="1"/>
</dbReference>
<dbReference type="AlphaFoldDB" id="A0A6N7VUK6"/>
<name>A0A6N7VUK6_9FIRM</name>
<keyword evidence="3" id="KW-0238">DNA-binding</keyword>
<dbReference type="GO" id="GO:0030246">
    <property type="term" value="F:carbohydrate binding"/>
    <property type="evidence" value="ECO:0007669"/>
    <property type="project" value="InterPro"/>
</dbReference>
<dbReference type="PANTHER" id="PTHR34294:SF12">
    <property type="entry name" value="SUGAR-BINDING TRANSCRIPTIONAL REGULATOR"/>
    <property type="match status" value="1"/>
</dbReference>
<dbReference type="Gene3D" id="3.40.50.1360">
    <property type="match status" value="1"/>
</dbReference>
<dbReference type="InterPro" id="IPR007324">
    <property type="entry name" value="Sugar-bd_dom_put"/>
</dbReference>
<comment type="caution">
    <text evidence="6">The sequence shown here is derived from an EMBL/GenBank/DDBJ whole genome shotgun (WGS) entry which is preliminary data.</text>
</comment>